<dbReference type="KEGG" id="kdj:28963889"/>
<feature type="transmembrane region" description="Helical" evidence="2">
    <location>
        <begin position="6"/>
        <end position="26"/>
    </location>
</feature>
<dbReference type="OrthoDB" id="10671875at2759"/>
<feature type="region of interest" description="Disordered" evidence="1">
    <location>
        <begin position="98"/>
        <end position="142"/>
    </location>
</feature>
<keyword evidence="2" id="KW-0472">Membrane</keyword>
<gene>
    <name evidence="3" type="ORF">I303_00190</name>
    <name evidence="4" type="ORF">I303_100188</name>
</gene>
<protein>
    <submittedName>
        <fullName evidence="3">Uncharacterized protein</fullName>
    </submittedName>
</protein>
<feature type="compositionally biased region" description="Basic and acidic residues" evidence="1">
    <location>
        <begin position="230"/>
        <end position="242"/>
    </location>
</feature>
<feature type="region of interest" description="Disordered" evidence="1">
    <location>
        <begin position="1316"/>
        <end position="1362"/>
    </location>
</feature>
<feature type="region of interest" description="Disordered" evidence="1">
    <location>
        <begin position="328"/>
        <end position="371"/>
    </location>
</feature>
<feature type="compositionally biased region" description="Polar residues" evidence="1">
    <location>
        <begin position="393"/>
        <end position="402"/>
    </location>
</feature>
<feature type="compositionally biased region" description="Low complexity" evidence="1">
    <location>
        <begin position="1164"/>
        <end position="1193"/>
    </location>
</feature>
<sequence>MIGFALLYLSYFLSLFVVPYLADLLFSIEYLRNFEFGEICSPVLSTFEEAQQTAQQELPENDEQRIPTSSAQVYYHDEPEEELYEGYEVDFQVHMVRPYEPSPTPSPSSSPPPRPGPSFSACALPSSVVPRTSSRKIKERLGSPIDMGASIYSVSVLPGAPPSPSKERFEQIPAVCSCPSPQFIPSPTHQQSPQREHRKEAAATLSPPIVKRQSSIEQSALDTPGPSRIRRSDHPSPHEQSRYRSPTPPLQAILNCYNESSSRQSSPDPDSPPPTRPSAKALGKRRAVNQNEGYETDRSSKRTRSSSSSSSDVHVFYAGPALAPSTPLTPISLTPLEPPSPPSLLDRSDSVSRRPTCPPEGRSYGSRKRRRTGIRTEVLLCMVEEIPEEVSTPPRNSRTPPLSVSPADTDATVLATPPEPEAERNRVHVQVSSPLRSERSGSPSPSPSGTQSELGSSSLRRRVNPPAPLVLDTPLTNNTLASDNTMVTSSLQAISTQMIRHGTSQRVHRPQSLIASGLLDTTSPTTSMFQHGPEDDHDDLDSVMDGEPRVLRESHRVRKHNKLRRRLASVQFFFTMTACGFPSSPQHAYLQRQRFNLMPEIGKAMDKIPIRLDQVNYFPPPLSPPDTPELPIEDSPLTEGLPGAKRATDLANEPAHWRTWPRPIVRRDISTNNYTFEEMRSMNEDEKVDAAHAIHCKQVLKLKMCERVMAKYQQRVVRLRRGISGPGEASEEQLFDLALQASLSQMMGGRISRQERKLRQAEADLAKVEATTRYNIEHSSPLRNRRTVCKTYLADFSAMVGQAVFQTWRPGSMPSRDEVPIINTPHGQYVPLPQHDYPAIFVQPPSTAASASEQGAVPSQNDPNLLSPFRPMPQPIPSIEEVTTLADAQNPDDDDDDDGDDHEDEDSEGSVDTGDISSEEGELADIPDEGGAEARAAGAAELDEERPMASKRSPRPRYSESYERALIHVGPAPTEILPEEDLSVREDDVLRSHSSLDDQHGQSEECHEGDQLESPVSPSAQHTEKNERETVQAEDEAAEEEHIKGITGEAVAEGEEPSSETPPDTGGSGTIEAVATEEQISLAEAASMDVTPTIVEPPRFAFSFVFPLASQSNGSTTNTGSNGFSNFPVESNTLTLAAGIGKSLPTTEFGFPHPVQPASENSISPVSHAPTSTPAPPSSSSSGSSSRPAPVTSGPTNAFERAIKRSRTLSTPSATARGRGRGRGAARGGLGRLWESHIRQINPAPLSVVVDGADQGGELERQLTVALQEDRQPQTMTTQEAKSEQQGGERVLDTSFAPDAEGSSQLVHSVSTAEIRHPSTDASTHMPTSLSQTGPMSHSAIPGSSLSQGGPQISSTTAHHTPVQPHSVEVDMDIDCQEQGDSKKINLSSSPSQWPVHWPLSASYSHDRLFPTISLFGQTAQDQYQGRESTTTYNEEINMLEPEGTVKEPDPTTFLPKRASNPMWGASAPIVDIGPIRSDGAMTQRTSEVAVSQEIEIDDSTFEPVIALHVHVPRKPVPTSFMSQSVMQQEFSSNAQHVASPPDFVMGGSPSPPFLLPPPPPYTPVDTLQAPITPNGLTDQSFDEVHAHPSSAISPRKGYQFRDVVGYDADLEQEEEEGDEMEEVEIPYRNPVKADVIVEGLLALSISGLRNVALHVDTPAPPPLTLAEPIVPTIAITSPVPSPVQANTPGVPIDVPFNLTVISPPTSISPQDRGLDPSRLNRSGIQRRGAGSNTLSTIGEEQGESVNVSEERFTWEEKGKEKELELPPTTDEPWKDYERFINEVTSGSLPSWYTPSTEFDTSKVPEMEETIADDHLSVSYPDVDGSRFSAPAEHPTSASAARTGGTGSDTTAASCHPSS</sequence>
<dbReference type="RefSeq" id="XP_018266217.1">
    <property type="nucleotide sequence ID" value="XM_018403563.1"/>
</dbReference>
<evidence type="ECO:0000313" key="4">
    <source>
        <dbReference type="EMBL" id="WWC57655.1"/>
    </source>
</evidence>
<accession>A0A1A6AE85</accession>
<keyword evidence="2" id="KW-0812">Transmembrane</keyword>
<feature type="compositionally biased region" description="Basic and acidic residues" evidence="1">
    <location>
        <begin position="957"/>
        <end position="966"/>
    </location>
</feature>
<feature type="compositionally biased region" description="Acidic residues" evidence="1">
    <location>
        <begin position="890"/>
        <end position="909"/>
    </location>
</feature>
<feature type="region of interest" description="Disordered" evidence="1">
    <location>
        <begin position="1148"/>
        <end position="1228"/>
    </location>
</feature>
<dbReference type="EMBL" id="CP144530">
    <property type="protein sequence ID" value="WWC57655.1"/>
    <property type="molecule type" value="Genomic_DNA"/>
</dbReference>
<dbReference type="EMBL" id="KI894027">
    <property type="protein sequence ID" value="OBR88375.1"/>
    <property type="molecule type" value="Genomic_DNA"/>
</dbReference>
<feature type="compositionally biased region" description="Polar residues" evidence="1">
    <location>
        <begin position="1273"/>
        <end position="1286"/>
    </location>
</feature>
<feature type="region of interest" description="Disordered" evidence="1">
    <location>
        <begin position="1266"/>
        <end position="1289"/>
    </location>
</feature>
<feature type="compositionally biased region" description="Polar residues" evidence="1">
    <location>
        <begin position="845"/>
        <end position="864"/>
    </location>
</feature>
<reference evidence="3" key="1">
    <citation type="submission" date="2013-07" db="EMBL/GenBank/DDBJ databases">
        <title>The Genome Sequence of Cryptococcus dejecticola CBS10117.</title>
        <authorList>
            <consortium name="The Broad Institute Genome Sequencing Platform"/>
            <person name="Cuomo C."/>
            <person name="Litvintseva A."/>
            <person name="Chen Y."/>
            <person name="Heitman J."/>
            <person name="Sun S."/>
            <person name="Springer D."/>
            <person name="Dromer F."/>
            <person name="Young S.K."/>
            <person name="Zeng Q."/>
            <person name="Gargeya S."/>
            <person name="Fitzgerald M."/>
            <person name="Abouelleil A."/>
            <person name="Alvarado L."/>
            <person name="Berlin A.M."/>
            <person name="Chapman S.B."/>
            <person name="Dewar J."/>
            <person name="Goldberg J."/>
            <person name="Griggs A."/>
            <person name="Gujja S."/>
            <person name="Hansen M."/>
            <person name="Howarth C."/>
            <person name="Imamovic A."/>
            <person name="Larimer J."/>
            <person name="McCowan C."/>
            <person name="Murphy C."/>
            <person name="Pearson M."/>
            <person name="Priest M."/>
            <person name="Roberts A."/>
            <person name="Saif S."/>
            <person name="Shea T."/>
            <person name="Sykes S."/>
            <person name="Wortman J."/>
            <person name="Nusbaum C."/>
            <person name="Birren B."/>
        </authorList>
    </citation>
    <scope>NUCLEOTIDE SEQUENCE [LARGE SCALE GENOMIC DNA]</scope>
    <source>
        <strain evidence="3">CBS 10117</strain>
    </source>
</reference>
<keyword evidence="5" id="KW-1185">Reference proteome</keyword>
<dbReference type="VEuPathDB" id="FungiDB:I303_00190"/>
<feature type="compositionally biased region" description="Pro residues" evidence="1">
    <location>
        <begin position="100"/>
        <end position="116"/>
    </location>
</feature>
<feature type="compositionally biased region" description="Basic and acidic residues" evidence="1">
    <location>
        <begin position="982"/>
        <end position="1010"/>
    </location>
</feature>
<feature type="region of interest" description="Disordered" evidence="1">
    <location>
        <begin position="1816"/>
        <end position="1859"/>
    </location>
</feature>
<keyword evidence="2" id="KW-1133">Transmembrane helix</keyword>
<feature type="compositionally biased region" description="Acidic residues" evidence="1">
    <location>
        <begin position="917"/>
        <end position="931"/>
    </location>
</feature>
<feature type="region of interest" description="Disordered" evidence="1">
    <location>
        <begin position="180"/>
        <end position="312"/>
    </location>
</feature>
<feature type="compositionally biased region" description="Basic and acidic residues" evidence="1">
    <location>
        <begin position="1749"/>
        <end position="1765"/>
    </location>
</feature>
<feature type="compositionally biased region" description="Basic and acidic residues" evidence="1">
    <location>
        <begin position="1022"/>
        <end position="1031"/>
    </location>
</feature>
<proteinExistence type="predicted"/>
<feature type="compositionally biased region" description="Polar residues" evidence="1">
    <location>
        <begin position="1731"/>
        <end position="1748"/>
    </location>
</feature>
<evidence type="ECO:0000313" key="5">
    <source>
        <dbReference type="Proteomes" id="UP000078595"/>
    </source>
</evidence>
<evidence type="ECO:0000256" key="1">
    <source>
        <dbReference type="SAM" id="MobiDB-lite"/>
    </source>
</evidence>
<evidence type="ECO:0000256" key="2">
    <source>
        <dbReference type="SAM" id="Phobius"/>
    </source>
</evidence>
<organism evidence="3">
    <name type="scientific">Kwoniella dejecticola CBS 10117</name>
    <dbReference type="NCBI Taxonomy" id="1296121"/>
    <lineage>
        <taxon>Eukaryota</taxon>
        <taxon>Fungi</taxon>
        <taxon>Dikarya</taxon>
        <taxon>Basidiomycota</taxon>
        <taxon>Agaricomycotina</taxon>
        <taxon>Tremellomycetes</taxon>
        <taxon>Tremellales</taxon>
        <taxon>Cryptococcaceae</taxon>
        <taxon>Kwoniella</taxon>
    </lineage>
</organism>
<feature type="region of interest" description="Disordered" evidence="1">
    <location>
        <begin position="389"/>
        <end position="481"/>
    </location>
</feature>
<feature type="region of interest" description="Disordered" evidence="1">
    <location>
        <begin position="845"/>
        <end position="1080"/>
    </location>
</feature>
<feature type="compositionally biased region" description="Low complexity" evidence="1">
    <location>
        <begin position="1836"/>
        <end position="1859"/>
    </location>
</feature>
<feature type="region of interest" description="Disordered" evidence="1">
    <location>
        <begin position="1704"/>
        <end position="1773"/>
    </location>
</feature>
<name>A0A1A6AE85_9TREE</name>
<feature type="compositionally biased region" description="Polar residues" evidence="1">
    <location>
        <begin position="180"/>
        <end position="193"/>
    </location>
</feature>
<reference evidence="4" key="3">
    <citation type="submission" date="2024-02" db="EMBL/GenBank/DDBJ databases">
        <title>Comparative genomics of Cryptococcus and Kwoniella reveals pathogenesis evolution and contrasting modes of karyotype evolution via chromosome fusion or intercentromeric recombination.</title>
        <authorList>
            <person name="Coelho M.A."/>
            <person name="David-Palma M."/>
            <person name="Shea T."/>
            <person name="Bowers K."/>
            <person name="McGinley-Smith S."/>
            <person name="Mohammad A.W."/>
            <person name="Gnirke A."/>
            <person name="Yurkov A.M."/>
            <person name="Nowrousian M."/>
            <person name="Sun S."/>
            <person name="Cuomo C.A."/>
            <person name="Heitman J."/>
        </authorList>
    </citation>
    <scope>NUCLEOTIDE SEQUENCE</scope>
    <source>
        <strain evidence="4">CBS 10117</strain>
    </source>
</reference>
<feature type="compositionally biased region" description="Polar residues" evidence="1">
    <location>
        <begin position="212"/>
        <end position="221"/>
    </location>
</feature>
<feature type="compositionally biased region" description="Polar residues" evidence="1">
    <location>
        <begin position="1320"/>
        <end position="1359"/>
    </location>
</feature>
<reference evidence="4" key="2">
    <citation type="submission" date="2013-07" db="EMBL/GenBank/DDBJ databases">
        <authorList>
            <consortium name="The Broad Institute Genome Sequencing Platform"/>
            <person name="Cuomo C."/>
            <person name="Litvintseva A."/>
            <person name="Chen Y."/>
            <person name="Heitman J."/>
            <person name="Sun S."/>
            <person name="Springer D."/>
            <person name="Dromer F."/>
            <person name="Young S.K."/>
            <person name="Zeng Q."/>
            <person name="Gargeya S."/>
            <person name="Fitzgerald M."/>
            <person name="Abouelleil A."/>
            <person name="Alvarado L."/>
            <person name="Berlin A.M."/>
            <person name="Chapman S.B."/>
            <person name="Dewar J."/>
            <person name="Goldberg J."/>
            <person name="Griggs A."/>
            <person name="Gujja S."/>
            <person name="Hansen M."/>
            <person name="Howarth C."/>
            <person name="Imamovic A."/>
            <person name="Larimer J."/>
            <person name="McCowan C."/>
            <person name="Murphy C."/>
            <person name="Pearson M."/>
            <person name="Priest M."/>
            <person name="Roberts A."/>
            <person name="Saif S."/>
            <person name="Shea T."/>
            <person name="Sykes S."/>
            <person name="Wortman J."/>
            <person name="Nusbaum C."/>
            <person name="Birren B."/>
        </authorList>
    </citation>
    <scope>NUCLEOTIDE SEQUENCE</scope>
    <source>
        <strain evidence="4">CBS 10117</strain>
    </source>
</reference>
<feature type="compositionally biased region" description="Low complexity" evidence="1">
    <location>
        <begin position="432"/>
        <end position="449"/>
    </location>
</feature>
<dbReference type="Proteomes" id="UP000078595">
    <property type="component" value="Chromosome 1"/>
</dbReference>
<evidence type="ECO:0000313" key="3">
    <source>
        <dbReference type="EMBL" id="OBR88375.1"/>
    </source>
</evidence>
<dbReference type="GeneID" id="28963889"/>